<feature type="transmembrane region" description="Helical" evidence="8">
    <location>
        <begin position="125"/>
        <end position="144"/>
    </location>
</feature>
<keyword evidence="11" id="KW-1185">Reference proteome</keyword>
<comment type="similarity">
    <text evidence="2 7">Belongs to the major facilitator superfamily. Sugar transporter (TC 2.A.1.1) family.</text>
</comment>
<dbReference type="PANTHER" id="PTHR48022">
    <property type="entry name" value="PLASTIDIC GLUCOSE TRANSPORTER 4"/>
    <property type="match status" value="1"/>
</dbReference>
<name>A0ABR0EM29_ZASCE</name>
<dbReference type="PANTHER" id="PTHR48022:SF83">
    <property type="entry name" value="MAJOR FACILITATOR SUPERFAMILY (MFS) PROFILE DOMAIN-CONTAINING PROTEIN"/>
    <property type="match status" value="1"/>
</dbReference>
<proteinExistence type="inferred from homology"/>
<evidence type="ECO:0000313" key="10">
    <source>
        <dbReference type="EMBL" id="KAK4502183.1"/>
    </source>
</evidence>
<dbReference type="EMBL" id="JAXOVC010000004">
    <property type="protein sequence ID" value="KAK4502183.1"/>
    <property type="molecule type" value="Genomic_DNA"/>
</dbReference>
<dbReference type="Gene3D" id="1.20.1250.20">
    <property type="entry name" value="MFS general substrate transporter like domains"/>
    <property type="match status" value="1"/>
</dbReference>
<comment type="subcellular location">
    <subcellularLocation>
        <location evidence="1">Membrane</location>
        <topology evidence="1">Multi-pass membrane protein</topology>
    </subcellularLocation>
</comment>
<dbReference type="InterPro" id="IPR020846">
    <property type="entry name" value="MFS_dom"/>
</dbReference>
<evidence type="ECO:0000256" key="7">
    <source>
        <dbReference type="RuleBase" id="RU003346"/>
    </source>
</evidence>
<sequence>MPRENHEYKNHLSITSQSSSSGLAAMVLEKELEGGIPMHVEELSTGHDKTEAACNAAAGEHTQTVWQALKSEPKAVIWSIAVSTAIIMEGYDIVLVTSLFAQPAFAERYGSLLPAKDTWQIPAPWQSALGIAPTIGALLGAFLNGWLTHKFGYRKVLLASLFAMTAFIFLLFFATSLGMILAGLVLCGIPWGVFATMAPAYASEVCSLTLRGYLTVYVNLCWAFGQLIAAGVLEGFATNTSEWAYRVPFAIQWIFPLPLFAVIWFCPESPWWLVSKGKVEEASHSLRRLTSKKSTTAPEDTIALIQHTNMIEAETQSGTSYWSCFKGVDLRRTEIVCMAFASQIWCGSPLGGTPAYFFVQAGLSSSNAFKFSVGGLGLASIGTIISWYLISRIGRRTLYVWGLGLLTGCLLITGIVAAVSHGSTSSYVQAGFVVAWLLIYYLTVGPVCYAIISETSAVRLRNKSVCLSRMAYYISQVVGNVIEPYMINPGNANWQGKTALFWAGTCALCFIWTFIRLPETRDRSYEELDLLFNAKVAARKFASTEVDPYAPVGERVKRD</sequence>
<evidence type="ECO:0000256" key="5">
    <source>
        <dbReference type="ARBA" id="ARBA00022989"/>
    </source>
</evidence>
<feature type="transmembrane region" description="Helical" evidence="8">
    <location>
        <begin position="371"/>
        <end position="391"/>
    </location>
</feature>
<evidence type="ECO:0000256" key="1">
    <source>
        <dbReference type="ARBA" id="ARBA00004141"/>
    </source>
</evidence>
<gene>
    <name evidence="10" type="ORF">PRZ48_005608</name>
</gene>
<feature type="transmembrane region" description="Helical" evidence="8">
    <location>
        <begin position="156"/>
        <end position="174"/>
    </location>
</feature>
<dbReference type="Proteomes" id="UP001305779">
    <property type="component" value="Unassembled WGS sequence"/>
</dbReference>
<dbReference type="InterPro" id="IPR050360">
    <property type="entry name" value="MFS_Sugar_Transporters"/>
</dbReference>
<feature type="transmembrane region" description="Helical" evidence="8">
    <location>
        <begin position="214"/>
        <end position="237"/>
    </location>
</feature>
<feature type="domain" description="Major facilitator superfamily (MFS) profile" evidence="9">
    <location>
        <begin position="78"/>
        <end position="521"/>
    </location>
</feature>
<dbReference type="SUPFAM" id="SSF103473">
    <property type="entry name" value="MFS general substrate transporter"/>
    <property type="match status" value="1"/>
</dbReference>
<feature type="transmembrane region" description="Helical" evidence="8">
    <location>
        <begin position="76"/>
        <end position="105"/>
    </location>
</feature>
<feature type="transmembrane region" description="Helical" evidence="8">
    <location>
        <begin position="427"/>
        <end position="449"/>
    </location>
</feature>
<dbReference type="InterPro" id="IPR003663">
    <property type="entry name" value="Sugar/inositol_transpt"/>
</dbReference>
<dbReference type="Pfam" id="PF00083">
    <property type="entry name" value="Sugar_tr"/>
    <property type="match status" value="1"/>
</dbReference>
<comment type="caution">
    <text evidence="10">The sequence shown here is derived from an EMBL/GenBank/DDBJ whole genome shotgun (WGS) entry which is preliminary data.</text>
</comment>
<dbReference type="PROSITE" id="PS00217">
    <property type="entry name" value="SUGAR_TRANSPORT_2"/>
    <property type="match status" value="1"/>
</dbReference>
<dbReference type="PROSITE" id="PS50850">
    <property type="entry name" value="MFS"/>
    <property type="match status" value="1"/>
</dbReference>
<evidence type="ECO:0000256" key="4">
    <source>
        <dbReference type="ARBA" id="ARBA00022692"/>
    </source>
</evidence>
<organism evidence="10 11">
    <name type="scientific">Zasmidium cellare</name>
    <name type="common">Wine cellar mold</name>
    <name type="synonym">Racodium cellare</name>
    <dbReference type="NCBI Taxonomy" id="395010"/>
    <lineage>
        <taxon>Eukaryota</taxon>
        <taxon>Fungi</taxon>
        <taxon>Dikarya</taxon>
        <taxon>Ascomycota</taxon>
        <taxon>Pezizomycotina</taxon>
        <taxon>Dothideomycetes</taxon>
        <taxon>Dothideomycetidae</taxon>
        <taxon>Mycosphaerellales</taxon>
        <taxon>Mycosphaerellaceae</taxon>
        <taxon>Zasmidium</taxon>
    </lineage>
</organism>
<evidence type="ECO:0000256" key="6">
    <source>
        <dbReference type="ARBA" id="ARBA00023136"/>
    </source>
</evidence>
<feature type="transmembrane region" description="Helical" evidence="8">
    <location>
        <begin position="180"/>
        <end position="202"/>
    </location>
</feature>
<reference evidence="10 11" key="1">
    <citation type="journal article" date="2023" name="G3 (Bethesda)">
        <title>A chromosome-level genome assembly of Zasmidium syzygii isolated from banana leaves.</title>
        <authorList>
            <person name="van Westerhoven A.C."/>
            <person name="Mehrabi R."/>
            <person name="Talebi R."/>
            <person name="Steentjes M.B.F."/>
            <person name="Corcolon B."/>
            <person name="Chong P.A."/>
            <person name="Kema G.H.J."/>
            <person name="Seidl M.F."/>
        </authorList>
    </citation>
    <scope>NUCLEOTIDE SEQUENCE [LARGE SCALE GENOMIC DNA]</scope>
    <source>
        <strain evidence="10 11">P124</strain>
    </source>
</reference>
<evidence type="ECO:0000256" key="8">
    <source>
        <dbReference type="SAM" id="Phobius"/>
    </source>
</evidence>
<keyword evidence="5 8" id="KW-1133">Transmembrane helix</keyword>
<accession>A0ABR0EM29</accession>
<feature type="transmembrane region" description="Helical" evidence="8">
    <location>
        <begin position="499"/>
        <end position="515"/>
    </location>
</feature>
<dbReference type="InterPro" id="IPR005829">
    <property type="entry name" value="Sugar_transporter_CS"/>
</dbReference>
<dbReference type="InterPro" id="IPR005828">
    <property type="entry name" value="MFS_sugar_transport-like"/>
</dbReference>
<evidence type="ECO:0000259" key="9">
    <source>
        <dbReference type="PROSITE" id="PS50850"/>
    </source>
</evidence>
<dbReference type="InterPro" id="IPR036259">
    <property type="entry name" value="MFS_trans_sf"/>
</dbReference>
<keyword evidence="4 8" id="KW-0812">Transmembrane</keyword>
<keyword evidence="6 8" id="KW-0472">Membrane</keyword>
<evidence type="ECO:0000256" key="3">
    <source>
        <dbReference type="ARBA" id="ARBA00022448"/>
    </source>
</evidence>
<keyword evidence="3 7" id="KW-0813">Transport</keyword>
<protein>
    <recommendedName>
        <fullName evidence="9">Major facilitator superfamily (MFS) profile domain-containing protein</fullName>
    </recommendedName>
</protein>
<evidence type="ECO:0000256" key="2">
    <source>
        <dbReference type="ARBA" id="ARBA00010992"/>
    </source>
</evidence>
<feature type="transmembrane region" description="Helical" evidence="8">
    <location>
        <begin position="470"/>
        <end position="487"/>
    </location>
</feature>
<feature type="transmembrane region" description="Helical" evidence="8">
    <location>
        <begin position="398"/>
        <end position="421"/>
    </location>
</feature>
<dbReference type="NCBIfam" id="TIGR00879">
    <property type="entry name" value="SP"/>
    <property type="match status" value="1"/>
</dbReference>
<feature type="transmembrane region" description="Helical" evidence="8">
    <location>
        <begin position="335"/>
        <end position="359"/>
    </location>
</feature>
<evidence type="ECO:0000313" key="11">
    <source>
        <dbReference type="Proteomes" id="UP001305779"/>
    </source>
</evidence>
<feature type="transmembrane region" description="Helical" evidence="8">
    <location>
        <begin position="243"/>
        <end position="266"/>
    </location>
</feature>